<dbReference type="InterPro" id="IPR002347">
    <property type="entry name" value="SDR_fam"/>
</dbReference>
<name>A0A0W0UBA9_9GAMM</name>
<evidence type="ECO:0000313" key="6">
    <source>
        <dbReference type="Proteomes" id="UP000054698"/>
    </source>
</evidence>
<dbReference type="EMBL" id="UGNY01000001">
    <property type="protein sequence ID" value="STX39039.1"/>
    <property type="molecule type" value="Genomic_DNA"/>
</dbReference>
<dbReference type="PATRIC" id="fig|453.4.peg.26"/>
<reference evidence="3 6" key="1">
    <citation type="submission" date="2015-11" db="EMBL/GenBank/DDBJ databases">
        <title>Genomic analysis of 38 Legionella species identifies large and diverse effector repertoires.</title>
        <authorList>
            <person name="Burstein D."/>
            <person name="Amaro F."/>
            <person name="Zusman T."/>
            <person name="Lifshitz Z."/>
            <person name="Cohen O."/>
            <person name="Gilbert J.A."/>
            <person name="Pupko T."/>
            <person name="Shuman H.A."/>
            <person name="Segal G."/>
        </authorList>
    </citation>
    <scope>NUCLEOTIDE SEQUENCE [LARGE SCALE GENOMIC DNA]</scope>
    <source>
        <strain evidence="3 6">WO-44C</strain>
    </source>
</reference>
<dbReference type="Gene3D" id="3.40.50.720">
    <property type="entry name" value="NAD(P)-binding Rossmann-like Domain"/>
    <property type="match status" value="1"/>
</dbReference>
<dbReference type="Proteomes" id="UP000254033">
    <property type="component" value="Unassembled WGS sequence"/>
</dbReference>
<keyword evidence="6" id="KW-1185">Reference proteome</keyword>
<dbReference type="STRING" id="453.Lfee_0022"/>
<organism evidence="3 6">
    <name type="scientific">Legionella feeleii</name>
    <dbReference type="NCBI Taxonomy" id="453"/>
    <lineage>
        <taxon>Bacteria</taxon>
        <taxon>Pseudomonadati</taxon>
        <taxon>Pseudomonadota</taxon>
        <taxon>Gammaproteobacteria</taxon>
        <taxon>Legionellales</taxon>
        <taxon>Legionellaceae</taxon>
        <taxon>Legionella</taxon>
    </lineage>
</organism>
<dbReference type="GO" id="GO:0052588">
    <property type="term" value="F:diacetyl reductase ((S)-acetoin forming) (NAD+) activity"/>
    <property type="evidence" value="ECO:0007669"/>
    <property type="project" value="UniProtKB-EC"/>
</dbReference>
<dbReference type="EMBL" id="UASS01000015">
    <property type="protein sequence ID" value="SPX61064.1"/>
    <property type="molecule type" value="Genomic_DNA"/>
</dbReference>
<dbReference type="Proteomes" id="UP000054698">
    <property type="component" value="Unassembled WGS sequence"/>
</dbReference>
<evidence type="ECO:0000313" key="3">
    <source>
        <dbReference type="EMBL" id="KTD05186.1"/>
    </source>
</evidence>
<reference evidence="7 8" key="2">
    <citation type="submission" date="2018-06" db="EMBL/GenBank/DDBJ databases">
        <authorList>
            <consortium name="Pathogen Informatics"/>
            <person name="Doyle S."/>
        </authorList>
    </citation>
    <scope>NUCLEOTIDE SEQUENCE [LARGE SCALE GENOMIC DNA]</scope>
    <source>
        <strain evidence="5 8">NCTC11978</strain>
        <strain evidence="4 7">NCTC12022</strain>
    </source>
</reference>
<dbReference type="PRINTS" id="PR00081">
    <property type="entry name" value="GDHRDH"/>
</dbReference>
<dbReference type="GO" id="GO:0016020">
    <property type="term" value="C:membrane"/>
    <property type="evidence" value="ECO:0007669"/>
    <property type="project" value="TreeGrafter"/>
</dbReference>
<dbReference type="PANTHER" id="PTHR44196">
    <property type="entry name" value="DEHYDROGENASE/REDUCTASE SDR FAMILY MEMBER 7B"/>
    <property type="match status" value="1"/>
</dbReference>
<dbReference type="PANTHER" id="PTHR44196:SF1">
    <property type="entry name" value="DEHYDROGENASE_REDUCTASE SDR FAMILY MEMBER 7B"/>
    <property type="match status" value="1"/>
</dbReference>
<proteinExistence type="inferred from homology"/>
<dbReference type="OrthoDB" id="9810734at2"/>
<gene>
    <name evidence="4" type="primary">budC</name>
    <name evidence="3" type="ORF">Lfee_0022</name>
    <name evidence="5" type="ORF">NCTC11978_02230</name>
    <name evidence="4" type="ORF">NCTC12022_01802</name>
</gene>
<evidence type="ECO:0000313" key="5">
    <source>
        <dbReference type="EMBL" id="STX39039.1"/>
    </source>
</evidence>
<protein>
    <submittedName>
        <fullName evidence="3">Polysaccharide biosynthesis dehydrogenase/reductase</fullName>
        <ecNumber evidence="4">1.1.1.304</ecNumber>
    </submittedName>
</protein>
<keyword evidence="2 4" id="KW-0560">Oxidoreductase</keyword>
<dbReference type="EMBL" id="LNYB01000002">
    <property type="protein sequence ID" value="KTD05186.1"/>
    <property type="molecule type" value="Genomic_DNA"/>
</dbReference>
<evidence type="ECO:0000256" key="2">
    <source>
        <dbReference type="ARBA" id="ARBA00023002"/>
    </source>
</evidence>
<evidence type="ECO:0000313" key="4">
    <source>
        <dbReference type="EMBL" id="SPX61064.1"/>
    </source>
</evidence>
<dbReference type="InterPro" id="IPR036291">
    <property type="entry name" value="NAD(P)-bd_dom_sf"/>
</dbReference>
<evidence type="ECO:0000313" key="8">
    <source>
        <dbReference type="Proteomes" id="UP000254033"/>
    </source>
</evidence>
<accession>A0A0W0UBA9</accession>
<dbReference type="Proteomes" id="UP000251942">
    <property type="component" value="Unassembled WGS sequence"/>
</dbReference>
<dbReference type="AlphaFoldDB" id="A0A0W0UBA9"/>
<dbReference type="InterPro" id="IPR020904">
    <property type="entry name" value="Sc_DH/Rdtase_CS"/>
</dbReference>
<dbReference type="EC" id="1.1.1.304" evidence="4"/>
<evidence type="ECO:0000313" key="7">
    <source>
        <dbReference type="Proteomes" id="UP000251942"/>
    </source>
</evidence>
<comment type="similarity">
    <text evidence="1">Belongs to the short-chain dehydrogenases/reductases (SDR) family.</text>
</comment>
<dbReference type="RefSeq" id="WP_058443246.1">
    <property type="nucleotide sequence ID" value="NZ_CAAAHT010000043.1"/>
</dbReference>
<dbReference type="Pfam" id="PF00106">
    <property type="entry name" value="adh_short"/>
    <property type="match status" value="1"/>
</dbReference>
<dbReference type="SUPFAM" id="SSF51735">
    <property type="entry name" value="NAD(P)-binding Rossmann-fold domains"/>
    <property type="match status" value="1"/>
</dbReference>
<sequence length="247" mass="27240">MNKRVWITGASSGIGKAVAMAMASRGYELIISGRNQGVLDEITRQTGALSVAFDIRDRNSNLRAADIIKEKFGYLDIVFLNAGTCEYVDVTDFKSAVFEELLKTNFLSMVYAIEASLPLLRASRNAQIVGMSSSVAFVGLPRAEAYGASKAAIRNFLQSLRIDLAKENISVSIVCPGFIKTPLTDKNDFHMPFLISSEEAAETIINGIEKKKLEIITPTFFVTLIKIISFLPNKLSDYLLKKVTNRQ</sequence>
<dbReference type="PROSITE" id="PS00061">
    <property type="entry name" value="ADH_SHORT"/>
    <property type="match status" value="1"/>
</dbReference>
<evidence type="ECO:0000256" key="1">
    <source>
        <dbReference type="ARBA" id="ARBA00006484"/>
    </source>
</evidence>